<evidence type="ECO:0000313" key="1">
    <source>
        <dbReference type="EMBL" id="RAV19308.1"/>
    </source>
</evidence>
<name>A0A329MIB1_9BACL</name>
<comment type="caution">
    <text evidence="1">The sequence shown here is derived from an EMBL/GenBank/DDBJ whole genome shotgun (WGS) entry which is preliminary data.</text>
</comment>
<keyword evidence="1" id="KW-0808">Transferase</keyword>
<keyword evidence="2" id="KW-1185">Reference proteome</keyword>
<dbReference type="SUPFAM" id="SSF55729">
    <property type="entry name" value="Acyl-CoA N-acyltransferases (Nat)"/>
    <property type="match status" value="1"/>
</dbReference>
<dbReference type="GO" id="GO:0016740">
    <property type="term" value="F:transferase activity"/>
    <property type="evidence" value="ECO:0007669"/>
    <property type="project" value="UniProtKB-KW"/>
</dbReference>
<evidence type="ECO:0000313" key="2">
    <source>
        <dbReference type="Proteomes" id="UP000250369"/>
    </source>
</evidence>
<dbReference type="Proteomes" id="UP000250369">
    <property type="component" value="Unassembled WGS sequence"/>
</dbReference>
<dbReference type="OrthoDB" id="9809725at2"/>
<dbReference type="AlphaFoldDB" id="A0A329MIB1"/>
<sequence>MKPTIKLYDAHTIDRLPWPDTEDGEYARRYLEPLVKQGTDVFIANVLTSFRVLLVDDIVLPVTVNEREYGNAYVCSPYTHYVTYAKQELVMLNSPLLERVLKPVLDTIGLLLKASRINKVVHVNNWLLSTNLYPALSAEQLEAATLFLARSFPRHAVVFRSVNGFTDRTLPGTFRNMGFTLAASRQIYLLDPADPSFMNSKARWLLKRDHALIAKNGYNEVQADELLPEDMPRIRELYNDLYLGKYSADNPQFTERFFRLTLERRTLNLTALRHRETGRIDAVLGYFYRNGVMTTPVFGYDTKLSLETGLYRMLSAMLIRIASENGRVLNESSGAAQFKRNRGAVAEMEYSAVYTRHLPFYRRLCWSFLAGVANGIGVPLMVRKKL</sequence>
<proteinExistence type="predicted"/>
<gene>
    <name evidence="1" type="ORF">DQG23_20120</name>
</gene>
<dbReference type="RefSeq" id="WP_113032671.1">
    <property type="nucleotide sequence ID" value="NZ_QMFB01000012.1"/>
</dbReference>
<organism evidence="1 2">
    <name type="scientific">Paenibacillus contaminans</name>
    <dbReference type="NCBI Taxonomy" id="450362"/>
    <lineage>
        <taxon>Bacteria</taxon>
        <taxon>Bacillati</taxon>
        <taxon>Bacillota</taxon>
        <taxon>Bacilli</taxon>
        <taxon>Bacillales</taxon>
        <taxon>Paenibacillaceae</taxon>
        <taxon>Paenibacillus</taxon>
    </lineage>
</organism>
<dbReference type="EMBL" id="QMFB01000012">
    <property type="protein sequence ID" value="RAV19308.1"/>
    <property type="molecule type" value="Genomic_DNA"/>
</dbReference>
<dbReference type="InterPro" id="IPR016181">
    <property type="entry name" value="Acyl_CoA_acyltransferase"/>
</dbReference>
<protein>
    <submittedName>
        <fullName evidence="1">GNAT family N-acetyltransferase</fullName>
    </submittedName>
</protein>
<reference evidence="1 2" key="1">
    <citation type="journal article" date="2009" name="Int. J. Syst. Evol. Microbiol.">
        <title>Paenibacillus contaminans sp. nov., isolated from a contaminated laboratory plate.</title>
        <authorList>
            <person name="Chou J.H."/>
            <person name="Lee J.H."/>
            <person name="Lin M.C."/>
            <person name="Chang P.S."/>
            <person name="Arun A.B."/>
            <person name="Young C.C."/>
            <person name="Chen W.M."/>
        </authorList>
    </citation>
    <scope>NUCLEOTIDE SEQUENCE [LARGE SCALE GENOMIC DNA]</scope>
    <source>
        <strain evidence="1 2">CKOBP-6</strain>
    </source>
</reference>
<accession>A0A329MIB1</accession>